<dbReference type="InterPro" id="IPR051046">
    <property type="entry name" value="MurCDEF_CellWall_CoF430Synth"/>
</dbReference>
<comment type="caution">
    <text evidence="7">The sequence shown here is derived from an EMBL/GenBank/DDBJ whole genome shotgun (WGS) entry which is preliminary data.</text>
</comment>
<keyword evidence="4" id="KW-1133">Transmembrane helix</keyword>
<keyword evidence="1" id="KW-0436">Ligase</keyword>
<dbReference type="InterPro" id="IPR036565">
    <property type="entry name" value="Mur-like_cat_sf"/>
</dbReference>
<dbReference type="Pfam" id="PF08245">
    <property type="entry name" value="Mur_ligase_M"/>
    <property type="match status" value="1"/>
</dbReference>
<evidence type="ECO:0000313" key="7">
    <source>
        <dbReference type="EMBL" id="OGM24919.1"/>
    </source>
</evidence>
<keyword evidence="3" id="KW-0067">ATP-binding</keyword>
<feature type="domain" description="Mur ligase C-terminal" evidence="5">
    <location>
        <begin position="280"/>
        <end position="400"/>
    </location>
</feature>
<gene>
    <name evidence="7" type="ORF">A2627_03045</name>
</gene>
<keyword evidence="2" id="KW-0547">Nucleotide-binding</keyword>
<dbReference type="SUPFAM" id="SSF53244">
    <property type="entry name" value="MurD-like peptide ligases, peptide-binding domain"/>
    <property type="match status" value="1"/>
</dbReference>
<dbReference type="SUPFAM" id="SSF53623">
    <property type="entry name" value="MurD-like peptide ligases, catalytic domain"/>
    <property type="match status" value="1"/>
</dbReference>
<dbReference type="Proteomes" id="UP000178851">
    <property type="component" value="Unassembled WGS sequence"/>
</dbReference>
<dbReference type="AlphaFoldDB" id="A0A1F7YDF4"/>
<dbReference type="Gene3D" id="3.90.190.20">
    <property type="entry name" value="Mur ligase, C-terminal domain"/>
    <property type="match status" value="1"/>
</dbReference>
<sequence>MQSNKIPKLIQLWVTPRLPSEHIFISPEKRPQDFVNFIKVYFRKWAIHPIKRRIAKYYLLYLQKYFGLIVIAITGSAGKTTTKEMLASILKLKGNTVYSYANIDPVYNIPSTILRCTPRTKYLILEMGIEFPGEMDFYLWLAKPKIGVITNIYKTHTLFLGSEKNIVKEKGKLIMFLGEGDVAILNSENSYLREVGDKCKARVVWFGAKGIIKAESIITSKQLNTLFNLNLNKNKLVIHLLTLGRQFIYDALAAASVAYALDIIPELIKRGLEDFQKPEHRMNLIKLKSGALVMDDSYNNNPQAAKEAIETFISIAKNKKKVIVFGDMLELGKYEKEAHRQIGKILSKIGLDYLIAVGPASKTLIEQIGKGVWVKKFNEVKPLLEPKLQRDTVVLIKGSRSVGLDRVVSDII</sequence>
<feature type="transmembrane region" description="Helical" evidence="4">
    <location>
        <begin position="58"/>
        <end position="78"/>
    </location>
</feature>
<evidence type="ECO:0000259" key="5">
    <source>
        <dbReference type="Pfam" id="PF02875"/>
    </source>
</evidence>
<dbReference type="EMBL" id="MGGI01000025">
    <property type="protein sequence ID" value="OGM24919.1"/>
    <property type="molecule type" value="Genomic_DNA"/>
</dbReference>
<dbReference type="GO" id="GO:0005524">
    <property type="term" value="F:ATP binding"/>
    <property type="evidence" value="ECO:0007669"/>
    <property type="project" value="UniProtKB-KW"/>
</dbReference>
<organism evidence="7 8">
    <name type="scientific">Candidatus Woesebacteria bacterium RIFCSPHIGHO2_01_FULL_39_28</name>
    <dbReference type="NCBI Taxonomy" id="1802496"/>
    <lineage>
        <taxon>Bacteria</taxon>
        <taxon>Candidatus Woeseibacteriota</taxon>
    </lineage>
</organism>
<name>A0A1F7YDF4_9BACT</name>
<dbReference type="Pfam" id="PF02875">
    <property type="entry name" value="Mur_ligase_C"/>
    <property type="match status" value="1"/>
</dbReference>
<proteinExistence type="predicted"/>
<dbReference type="GO" id="GO:0016881">
    <property type="term" value="F:acid-amino acid ligase activity"/>
    <property type="evidence" value="ECO:0007669"/>
    <property type="project" value="InterPro"/>
</dbReference>
<dbReference type="InterPro" id="IPR036615">
    <property type="entry name" value="Mur_ligase_C_dom_sf"/>
</dbReference>
<protein>
    <recommendedName>
        <fullName evidence="9">UDP-N-acetylmuramoyl-tripeptide--D-alanyl-D-alanine ligase</fullName>
    </recommendedName>
</protein>
<dbReference type="PANTHER" id="PTHR43024:SF1">
    <property type="entry name" value="UDP-N-ACETYLMURAMOYL-TRIPEPTIDE--D-ALANYL-D-ALANINE LIGASE"/>
    <property type="match status" value="1"/>
</dbReference>
<dbReference type="Gene3D" id="3.40.1190.10">
    <property type="entry name" value="Mur-like, catalytic domain"/>
    <property type="match status" value="1"/>
</dbReference>
<accession>A0A1F7YDF4</accession>
<dbReference type="InterPro" id="IPR004101">
    <property type="entry name" value="Mur_ligase_C"/>
</dbReference>
<evidence type="ECO:0000256" key="2">
    <source>
        <dbReference type="ARBA" id="ARBA00022741"/>
    </source>
</evidence>
<dbReference type="InterPro" id="IPR013221">
    <property type="entry name" value="Mur_ligase_cen"/>
</dbReference>
<evidence type="ECO:0000256" key="3">
    <source>
        <dbReference type="ARBA" id="ARBA00022840"/>
    </source>
</evidence>
<evidence type="ECO:0000256" key="1">
    <source>
        <dbReference type="ARBA" id="ARBA00022598"/>
    </source>
</evidence>
<keyword evidence="4" id="KW-0472">Membrane</keyword>
<evidence type="ECO:0000313" key="8">
    <source>
        <dbReference type="Proteomes" id="UP000178851"/>
    </source>
</evidence>
<keyword evidence="4" id="KW-0812">Transmembrane</keyword>
<evidence type="ECO:0000259" key="6">
    <source>
        <dbReference type="Pfam" id="PF08245"/>
    </source>
</evidence>
<reference evidence="7 8" key="1">
    <citation type="journal article" date="2016" name="Nat. Commun.">
        <title>Thousands of microbial genomes shed light on interconnected biogeochemical processes in an aquifer system.</title>
        <authorList>
            <person name="Anantharaman K."/>
            <person name="Brown C.T."/>
            <person name="Hug L.A."/>
            <person name="Sharon I."/>
            <person name="Castelle C.J."/>
            <person name="Probst A.J."/>
            <person name="Thomas B.C."/>
            <person name="Singh A."/>
            <person name="Wilkins M.J."/>
            <person name="Karaoz U."/>
            <person name="Brodie E.L."/>
            <person name="Williams K.H."/>
            <person name="Hubbard S.S."/>
            <person name="Banfield J.F."/>
        </authorList>
    </citation>
    <scope>NUCLEOTIDE SEQUENCE [LARGE SCALE GENOMIC DNA]</scope>
</reference>
<feature type="domain" description="Mur ligase central" evidence="6">
    <location>
        <begin position="73"/>
        <end position="258"/>
    </location>
</feature>
<evidence type="ECO:0008006" key="9">
    <source>
        <dbReference type="Google" id="ProtNLM"/>
    </source>
</evidence>
<evidence type="ECO:0000256" key="4">
    <source>
        <dbReference type="SAM" id="Phobius"/>
    </source>
</evidence>
<dbReference type="PANTHER" id="PTHR43024">
    <property type="entry name" value="UDP-N-ACETYLMURAMOYL-TRIPEPTIDE--D-ALANYL-D-ALANINE LIGASE"/>
    <property type="match status" value="1"/>
</dbReference>